<comment type="similarity">
    <text evidence="1">Belongs to the helicase family. UvrD subfamily.</text>
</comment>
<evidence type="ECO:0000313" key="16">
    <source>
        <dbReference type="Proteomes" id="UP000325827"/>
    </source>
</evidence>
<dbReference type="CDD" id="cd17932">
    <property type="entry name" value="DEXQc_UvrD"/>
    <property type="match status" value="1"/>
</dbReference>
<dbReference type="GO" id="GO:0043138">
    <property type="term" value="F:3'-5' DNA helicase activity"/>
    <property type="evidence" value="ECO:0007669"/>
    <property type="project" value="UniProtKB-EC"/>
</dbReference>
<dbReference type="Pfam" id="PF13361">
    <property type="entry name" value="UvrD_C"/>
    <property type="match status" value="1"/>
</dbReference>
<dbReference type="Gene3D" id="1.10.486.10">
    <property type="entry name" value="PCRA, domain 4"/>
    <property type="match status" value="1"/>
</dbReference>
<feature type="binding site" evidence="11">
    <location>
        <begin position="54"/>
        <end position="61"/>
    </location>
    <ligand>
        <name>ATP</name>
        <dbReference type="ChEBI" id="CHEBI:30616"/>
    </ligand>
</feature>
<evidence type="ECO:0000256" key="8">
    <source>
        <dbReference type="ARBA" id="ARBA00034617"/>
    </source>
</evidence>
<dbReference type="Gene3D" id="3.40.50.300">
    <property type="entry name" value="P-loop containing nucleotide triphosphate hydrolases"/>
    <property type="match status" value="2"/>
</dbReference>
<protein>
    <recommendedName>
        <fullName evidence="9">DNA 3'-5' helicase</fullName>
        <ecNumber evidence="9">5.6.2.4</ecNumber>
    </recommendedName>
</protein>
<sequence length="821" mass="89792">MTDASIPLIVGGDIGPQGDAGSDRARPDADLLEGLNPPQREAVIYRGPALLIVAGAGSGKTSVLTRRIASLLRSREAWPSQILAITFTNKAAGEMRERVAQLVGDRAQGMWISTFHSACVRILRREAEAFGFTKSFTIYDSGDTRALLKRLVKEHEADAFGLTPGSVMSKISKLKNELADAESYARSANMSDPAERVFVEVFGEYQRALQRANAFDFDDLIGQTVFLFRAFPKIADTYRRRFRHILVDEYQDTNHAQYALINELTRPVGSDAQPFDGGGGMMIFEATPEPGSDTDAASLTVVGDSDQSIYAFRGADIRNITEFERDYPGAKVVLLEQNYRSTQNILTAANSVIGNNFDRKDKKLWTDVGAGEKIVGFTGYSQHDEAQFVADEIEALHRTDIDYSQMAVFYRTNSQSRALEEIFIRSAIPYKIMGGTKFYERAEIKDAMAYLVAIANPADEMAVRRILNKPRRGIGDVTETAIARYAADQQITFRDALANASALGVGPKIQAAIAQLDAVLAEAAEIMLPSSGELAPPTAVAEGLTLLLQKSGYMSALRQSKDPQDEARLENLDELVAVTREFARNNPDGTVIDFLTEVALVSDADDLEDASGSVSLMTLHTAKGLEYDAVFVTGVEEDLIPHRISAGEPGGPQEERRLFYVGITRARKRLYMSLAMTRAQFGEVTVAMPSRFLQEIPADLIDWRQSPGDVNSRGGIQSRALNARRPGGSGGGFGGAPARRFGDDLVPKSTALDRFPNRIPARVRDNGDMILGPGDRIRHEDFGEGRVDAVTGEGAKRVAHVRFDKVGAKKLLIKIAPIEKI</sequence>
<evidence type="ECO:0000256" key="2">
    <source>
        <dbReference type="ARBA" id="ARBA00022741"/>
    </source>
</evidence>
<dbReference type="PANTHER" id="PTHR11070:SF2">
    <property type="entry name" value="ATP-DEPENDENT DNA HELICASE SRS2"/>
    <property type="match status" value="1"/>
</dbReference>
<feature type="domain" description="UvrD-like helicase ATP-binding" evidence="13">
    <location>
        <begin position="33"/>
        <end position="342"/>
    </location>
</feature>
<feature type="region of interest" description="Disordered" evidence="12">
    <location>
        <begin position="720"/>
        <end position="740"/>
    </location>
</feature>
<evidence type="ECO:0000259" key="13">
    <source>
        <dbReference type="PROSITE" id="PS51198"/>
    </source>
</evidence>
<comment type="caution">
    <text evidence="15">The sequence shown here is derived from an EMBL/GenBank/DDBJ whole genome shotgun (WGS) entry which is preliminary data.</text>
</comment>
<evidence type="ECO:0000256" key="5">
    <source>
        <dbReference type="ARBA" id="ARBA00022840"/>
    </source>
</evidence>
<evidence type="ECO:0000256" key="6">
    <source>
        <dbReference type="ARBA" id="ARBA00023125"/>
    </source>
</evidence>
<accession>A0A5J5J5I0</accession>
<dbReference type="InterPro" id="IPR014016">
    <property type="entry name" value="UvrD-like_ATP-bd"/>
</dbReference>
<proteinExistence type="inferred from homology"/>
<evidence type="ECO:0000256" key="1">
    <source>
        <dbReference type="ARBA" id="ARBA00009922"/>
    </source>
</evidence>
<evidence type="ECO:0000256" key="12">
    <source>
        <dbReference type="SAM" id="MobiDB-lite"/>
    </source>
</evidence>
<dbReference type="Pfam" id="PF00580">
    <property type="entry name" value="UvrD-helicase"/>
    <property type="match status" value="1"/>
</dbReference>
<feature type="domain" description="UvrD-like helicase C-terminal" evidence="14">
    <location>
        <begin position="343"/>
        <end position="624"/>
    </location>
</feature>
<dbReference type="Gene3D" id="1.10.10.160">
    <property type="match status" value="1"/>
</dbReference>
<gene>
    <name evidence="15" type="ORF">F6B43_07305</name>
</gene>
<dbReference type="FunFam" id="1.10.486.10:FF:000003">
    <property type="entry name" value="ATP-dependent DNA helicase"/>
    <property type="match status" value="1"/>
</dbReference>
<keyword evidence="3 11" id="KW-0378">Hydrolase</keyword>
<reference evidence="16" key="1">
    <citation type="submission" date="2019-09" db="EMBL/GenBank/DDBJ databases">
        <title>Mumia zhuanghuii sp. nov. isolated from the intestinal contents of plateau pika (Ochotona curzoniae) in the Qinghai-Tibet plateau of China.</title>
        <authorList>
            <person name="Tian Z."/>
        </authorList>
    </citation>
    <scope>NUCLEOTIDE SEQUENCE [LARGE SCALE GENOMIC DNA]</scope>
    <source>
        <strain evidence="16">JCM 30598</strain>
    </source>
</reference>
<keyword evidence="2 11" id="KW-0547">Nucleotide-binding</keyword>
<dbReference type="AlphaFoldDB" id="A0A5J5J5I0"/>
<dbReference type="InterPro" id="IPR013986">
    <property type="entry name" value="DExx_box_DNA_helicase_dom_sf"/>
</dbReference>
<evidence type="ECO:0000256" key="3">
    <source>
        <dbReference type="ARBA" id="ARBA00022801"/>
    </source>
</evidence>
<dbReference type="GO" id="GO:0016887">
    <property type="term" value="F:ATP hydrolysis activity"/>
    <property type="evidence" value="ECO:0007669"/>
    <property type="project" value="RHEA"/>
</dbReference>
<keyword evidence="4 11" id="KW-0347">Helicase</keyword>
<dbReference type="EMBL" id="VYSA01000001">
    <property type="protein sequence ID" value="KAA9111376.1"/>
    <property type="molecule type" value="Genomic_DNA"/>
</dbReference>
<dbReference type="PROSITE" id="PS51217">
    <property type="entry name" value="UVRD_HELICASE_CTER"/>
    <property type="match status" value="1"/>
</dbReference>
<dbReference type="Pfam" id="PF21196">
    <property type="entry name" value="PcrA_UvrD_tudor"/>
    <property type="match status" value="1"/>
</dbReference>
<evidence type="ECO:0000256" key="7">
    <source>
        <dbReference type="ARBA" id="ARBA00023235"/>
    </source>
</evidence>
<evidence type="ECO:0000256" key="9">
    <source>
        <dbReference type="ARBA" id="ARBA00034808"/>
    </source>
</evidence>
<dbReference type="EC" id="5.6.2.4" evidence="9"/>
<keyword evidence="5 11" id="KW-0067">ATP-binding</keyword>
<dbReference type="Proteomes" id="UP000325827">
    <property type="component" value="Unassembled WGS sequence"/>
</dbReference>
<dbReference type="PANTHER" id="PTHR11070">
    <property type="entry name" value="UVRD / RECB / PCRA DNA HELICASE FAMILY MEMBER"/>
    <property type="match status" value="1"/>
</dbReference>
<evidence type="ECO:0000256" key="11">
    <source>
        <dbReference type="PROSITE-ProRule" id="PRU00560"/>
    </source>
</evidence>
<comment type="catalytic activity">
    <reaction evidence="8">
        <text>Couples ATP hydrolysis with the unwinding of duplex DNA by translocating in the 3'-5' direction.</text>
        <dbReference type="EC" id="5.6.2.4"/>
    </reaction>
</comment>
<dbReference type="GO" id="GO:0005829">
    <property type="term" value="C:cytosol"/>
    <property type="evidence" value="ECO:0007669"/>
    <property type="project" value="TreeGrafter"/>
</dbReference>
<dbReference type="GO" id="GO:0033202">
    <property type="term" value="C:DNA helicase complex"/>
    <property type="evidence" value="ECO:0007669"/>
    <property type="project" value="TreeGrafter"/>
</dbReference>
<organism evidence="15 16">
    <name type="scientific">Microbacterium rhizomatis</name>
    <dbReference type="NCBI Taxonomy" id="1631477"/>
    <lineage>
        <taxon>Bacteria</taxon>
        <taxon>Bacillati</taxon>
        <taxon>Actinomycetota</taxon>
        <taxon>Actinomycetes</taxon>
        <taxon>Micrococcales</taxon>
        <taxon>Microbacteriaceae</taxon>
        <taxon>Microbacterium</taxon>
    </lineage>
</organism>
<dbReference type="InterPro" id="IPR014017">
    <property type="entry name" value="DNA_helicase_UvrD-like_C"/>
</dbReference>
<dbReference type="SUPFAM" id="SSF52540">
    <property type="entry name" value="P-loop containing nucleoside triphosphate hydrolases"/>
    <property type="match status" value="1"/>
</dbReference>
<keyword evidence="16" id="KW-1185">Reference proteome</keyword>
<evidence type="ECO:0000256" key="10">
    <source>
        <dbReference type="ARBA" id="ARBA00048988"/>
    </source>
</evidence>
<evidence type="ECO:0000256" key="4">
    <source>
        <dbReference type="ARBA" id="ARBA00022806"/>
    </source>
</evidence>
<dbReference type="InterPro" id="IPR027417">
    <property type="entry name" value="P-loop_NTPase"/>
</dbReference>
<dbReference type="GO" id="GO:0000725">
    <property type="term" value="P:recombinational repair"/>
    <property type="evidence" value="ECO:0007669"/>
    <property type="project" value="TreeGrafter"/>
</dbReference>
<dbReference type="GO" id="GO:0005524">
    <property type="term" value="F:ATP binding"/>
    <property type="evidence" value="ECO:0007669"/>
    <property type="project" value="UniProtKB-UniRule"/>
</dbReference>
<name>A0A5J5J5I0_9MICO</name>
<keyword evidence="7" id="KW-0413">Isomerase</keyword>
<dbReference type="GO" id="GO:0003677">
    <property type="term" value="F:DNA binding"/>
    <property type="evidence" value="ECO:0007669"/>
    <property type="project" value="UniProtKB-KW"/>
</dbReference>
<comment type="catalytic activity">
    <reaction evidence="10">
        <text>ATP + H2O = ADP + phosphate + H(+)</text>
        <dbReference type="Rhea" id="RHEA:13065"/>
        <dbReference type="ChEBI" id="CHEBI:15377"/>
        <dbReference type="ChEBI" id="CHEBI:15378"/>
        <dbReference type="ChEBI" id="CHEBI:30616"/>
        <dbReference type="ChEBI" id="CHEBI:43474"/>
        <dbReference type="ChEBI" id="CHEBI:456216"/>
        <dbReference type="EC" id="5.6.2.4"/>
    </reaction>
</comment>
<dbReference type="OrthoDB" id="9806690at2"/>
<dbReference type="InterPro" id="IPR000212">
    <property type="entry name" value="DNA_helicase_UvrD/REP"/>
</dbReference>
<evidence type="ECO:0000313" key="15">
    <source>
        <dbReference type="EMBL" id="KAA9111376.1"/>
    </source>
</evidence>
<keyword evidence="6" id="KW-0238">DNA-binding</keyword>
<evidence type="ECO:0000259" key="14">
    <source>
        <dbReference type="PROSITE" id="PS51217"/>
    </source>
</evidence>
<dbReference type="PROSITE" id="PS51198">
    <property type="entry name" value="UVRD_HELICASE_ATP_BIND"/>
    <property type="match status" value="1"/>
</dbReference>
<dbReference type="CDD" id="cd18807">
    <property type="entry name" value="SF1_C_UvrD"/>
    <property type="match status" value="1"/>
</dbReference>
<dbReference type="RefSeq" id="WP_150448145.1">
    <property type="nucleotide sequence ID" value="NZ_VYSA01000001.1"/>
</dbReference>